<dbReference type="EMBL" id="JAWSTH010000023">
    <property type="protein sequence ID" value="MDW5594848.1"/>
    <property type="molecule type" value="Genomic_DNA"/>
</dbReference>
<evidence type="ECO:0000256" key="3">
    <source>
        <dbReference type="ARBA" id="ARBA00023002"/>
    </source>
</evidence>
<dbReference type="GO" id="GO:0016491">
    <property type="term" value="F:oxidoreductase activity"/>
    <property type="evidence" value="ECO:0007669"/>
    <property type="project" value="UniProtKB-KW"/>
</dbReference>
<dbReference type="InterPro" id="IPR036661">
    <property type="entry name" value="Luciferase-like_sf"/>
</dbReference>
<dbReference type="RefSeq" id="WP_318597171.1">
    <property type="nucleotide sequence ID" value="NZ_JAWSTH010000023.1"/>
</dbReference>
<protein>
    <submittedName>
        <fullName evidence="6">LLM class flavin-dependent oxidoreductase</fullName>
        <ecNumber evidence="6">1.-.-.-</ecNumber>
    </submittedName>
</protein>
<comment type="caution">
    <text evidence="6">The sequence shown here is derived from an EMBL/GenBank/DDBJ whole genome shotgun (WGS) entry which is preliminary data.</text>
</comment>
<evidence type="ECO:0000259" key="5">
    <source>
        <dbReference type="Pfam" id="PF00296"/>
    </source>
</evidence>
<proteinExistence type="inferred from homology"/>
<keyword evidence="7" id="KW-1185">Reference proteome</keyword>
<organism evidence="6 7">
    <name type="scientific">Conexibacter stalactiti</name>
    <dbReference type="NCBI Taxonomy" id="1940611"/>
    <lineage>
        <taxon>Bacteria</taxon>
        <taxon>Bacillati</taxon>
        <taxon>Actinomycetota</taxon>
        <taxon>Thermoleophilia</taxon>
        <taxon>Solirubrobacterales</taxon>
        <taxon>Conexibacteraceae</taxon>
        <taxon>Conexibacter</taxon>
    </lineage>
</organism>
<dbReference type="SUPFAM" id="SSF51679">
    <property type="entry name" value="Bacterial luciferase-like"/>
    <property type="match status" value="1"/>
</dbReference>
<dbReference type="PANTHER" id="PTHR30137:SF16">
    <property type="entry name" value="BLL0895 PROTEIN"/>
    <property type="match status" value="1"/>
</dbReference>
<gene>
    <name evidence="6" type="ORF">R7226_10895</name>
</gene>
<evidence type="ECO:0000256" key="2">
    <source>
        <dbReference type="ARBA" id="ARBA00022630"/>
    </source>
</evidence>
<sequence>MRFGVLLDHQYAKGEPLAPRIGELVELTETVRDLGFDSIFGIHHYLSSLQTLQPLSLIARLIDHSGEMEIGTGILILPLGNPVHWAEEIASIDQLSGGRFVLGIGSGYREDEFAAFGLRRSQRTRRMVESLAVMQQLWSGEPVVHHGDHFQLDGQVCSVLPVNGEIPVWIGANSPAGIARAARLGHAWLSPGNVKRNWAVGNLATYREELVAAGSSPEGRTYPIHRDLYIADTQAEAMAFADTFPKASYAEYVQYGMDYFETLWEEIKAKAFFFGTPDEVVEKIEDFAAGGFNHFVFRVQWLGCPHETSVRILERFAAEVLPRVRANVELEVTTR</sequence>
<accession>A0ABU4HNF0</accession>
<feature type="domain" description="Luciferase-like" evidence="5">
    <location>
        <begin position="1"/>
        <end position="294"/>
    </location>
</feature>
<reference evidence="6 7" key="2">
    <citation type="submission" date="2023-10" db="EMBL/GenBank/DDBJ databases">
        <authorList>
            <person name="Han X.F."/>
        </authorList>
    </citation>
    <scope>NUCLEOTIDE SEQUENCE [LARGE SCALE GENOMIC DNA]</scope>
    <source>
        <strain evidence="6 7">KCTC 39840</strain>
    </source>
</reference>
<dbReference type="InterPro" id="IPR050766">
    <property type="entry name" value="Bact_Lucif_Oxidored"/>
</dbReference>
<dbReference type="InterPro" id="IPR011251">
    <property type="entry name" value="Luciferase-like_dom"/>
</dbReference>
<dbReference type="Proteomes" id="UP001284601">
    <property type="component" value="Unassembled WGS sequence"/>
</dbReference>
<evidence type="ECO:0000313" key="6">
    <source>
        <dbReference type="EMBL" id="MDW5594848.1"/>
    </source>
</evidence>
<reference evidence="7" key="1">
    <citation type="submission" date="2023-07" db="EMBL/GenBank/DDBJ databases">
        <title>Conexibacter stalactiti sp. nov., isolated from stalactites in a lava cave and emended description of the genus Conexibacter.</title>
        <authorList>
            <person name="Lee S.D."/>
        </authorList>
    </citation>
    <scope>NUCLEOTIDE SEQUENCE [LARGE SCALE GENOMIC DNA]</scope>
    <source>
        <strain evidence="7">KCTC 39840</strain>
    </source>
</reference>
<dbReference type="PANTHER" id="PTHR30137">
    <property type="entry name" value="LUCIFERASE-LIKE MONOOXYGENASE"/>
    <property type="match status" value="1"/>
</dbReference>
<evidence type="ECO:0000313" key="7">
    <source>
        <dbReference type="Proteomes" id="UP001284601"/>
    </source>
</evidence>
<evidence type="ECO:0000256" key="1">
    <source>
        <dbReference type="ARBA" id="ARBA00010426"/>
    </source>
</evidence>
<keyword evidence="2" id="KW-0285">Flavoprotein</keyword>
<name>A0ABU4HNF0_9ACTN</name>
<dbReference type="EC" id="1.-.-.-" evidence="6"/>
<dbReference type="Gene3D" id="3.20.20.30">
    <property type="entry name" value="Luciferase-like domain"/>
    <property type="match status" value="1"/>
</dbReference>
<keyword evidence="4" id="KW-0503">Monooxygenase</keyword>
<dbReference type="Pfam" id="PF00296">
    <property type="entry name" value="Bac_luciferase"/>
    <property type="match status" value="1"/>
</dbReference>
<comment type="similarity">
    <text evidence="1">Belongs to the bacterial luciferase oxidoreductase family.</text>
</comment>
<keyword evidence="3 6" id="KW-0560">Oxidoreductase</keyword>
<evidence type="ECO:0000256" key="4">
    <source>
        <dbReference type="ARBA" id="ARBA00023033"/>
    </source>
</evidence>